<dbReference type="SUPFAM" id="SSF160920">
    <property type="entry name" value="PSTPO5379-like"/>
    <property type="match status" value="1"/>
</dbReference>
<evidence type="ECO:0008006" key="4">
    <source>
        <dbReference type="Google" id="ProtNLM"/>
    </source>
</evidence>
<dbReference type="InterPro" id="IPR038021">
    <property type="entry name" value="Putative_hydro-lyase"/>
</dbReference>
<dbReference type="PANTHER" id="PTHR32022">
    <property type="entry name" value="D-GLUTAMATE CYCLASE, MITOCHONDRIAL"/>
    <property type="match status" value="1"/>
</dbReference>
<keyword evidence="2" id="KW-0456">Lyase</keyword>
<evidence type="ECO:0000256" key="1">
    <source>
        <dbReference type="ARBA" id="ARBA00007896"/>
    </source>
</evidence>
<evidence type="ECO:0000256" key="2">
    <source>
        <dbReference type="ARBA" id="ARBA00023239"/>
    </source>
</evidence>
<comment type="similarity">
    <text evidence="1">Belongs to the D-glutamate cyclase family.</text>
</comment>
<evidence type="ECO:0000313" key="3">
    <source>
        <dbReference type="EMBL" id="GAJ03881.1"/>
    </source>
</evidence>
<dbReference type="InterPro" id="IPR009906">
    <property type="entry name" value="D-Glu_cyclase"/>
</dbReference>
<dbReference type="Pfam" id="PF07286">
    <property type="entry name" value="D-Glu_cyclase"/>
    <property type="match status" value="1"/>
</dbReference>
<name>X1UVG5_9ZZZZ</name>
<proteinExistence type="inferred from homology"/>
<dbReference type="PANTHER" id="PTHR32022:SF10">
    <property type="entry name" value="D-GLUTAMATE CYCLASE, MITOCHONDRIAL"/>
    <property type="match status" value="1"/>
</dbReference>
<feature type="non-terminal residue" evidence="3">
    <location>
        <position position="176"/>
    </location>
</feature>
<organism evidence="3">
    <name type="scientific">marine sediment metagenome</name>
    <dbReference type="NCBI Taxonomy" id="412755"/>
    <lineage>
        <taxon>unclassified sequences</taxon>
        <taxon>metagenomes</taxon>
        <taxon>ecological metagenomes</taxon>
    </lineage>
</organism>
<sequence>MKNNNKDKINPLHMKPKEFRILVQNEEWADITMEACQGYAQTNLAIVPKEYAYDFLLFCTRNPRPCPVLEVLDPGETCPKILAPEADVRTALPKYRIFKNGKMIDEPNNILNYWREDLVTFFLGCSRSFLWALRAANVPWTRYGAYKTEIPCNPAGIFKGPLCVSVRSFKNSFDAT</sequence>
<dbReference type="Gene3D" id="3.40.1640.10">
    <property type="entry name" value="PSTPO5379-like"/>
    <property type="match status" value="1"/>
</dbReference>
<dbReference type="AlphaFoldDB" id="X1UVG5"/>
<gene>
    <name evidence="3" type="ORF">S12H4_51910</name>
</gene>
<comment type="caution">
    <text evidence="3">The sequence shown here is derived from an EMBL/GenBank/DDBJ whole genome shotgun (WGS) entry which is preliminary data.</text>
</comment>
<accession>X1UVG5</accession>
<protein>
    <recommendedName>
        <fullName evidence="4">DUF1445 domain-containing protein</fullName>
    </recommendedName>
</protein>
<reference evidence="3" key="1">
    <citation type="journal article" date="2014" name="Front. Microbiol.">
        <title>High frequency of phylogenetically diverse reductive dehalogenase-homologous genes in deep subseafloor sedimentary metagenomes.</title>
        <authorList>
            <person name="Kawai M."/>
            <person name="Futagami T."/>
            <person name="Toyoda A."/>
            <person name="Takaki Y."/>
            <person name="Nishi S."/>
            <person name="Hori S."/>
            <person name="Arai W."/>
            <person name="Tsubouchi T."/>
            <person name="Morono Y."/>
            <person name="Uchiyama I."/>
            <person name="Ito T."/>
            <person name="Fujiyama A."/>
            <person name="Inagaki F."/>
            <person name="Takami H."/>
        </authorList>
    </citation>
    <scope>NUCLEOTIDE SEQUENCE</scope>
    <source>
        <strain evidence="3">Expedition CK06-06</strain>
    </source>
</reference>
<dbReference type="EMBL" id="BARW01032860">
    <property type="protein sequence ID" value="GAJ03881.1"/>
    <property type="molecule type" value="Genomic_DNA"/>
</dbReference>
<dbReference type="GO" id="GO:0016829">
    <property type="term" value="F:lyase activity"/>
    <property type="evidence" value="ECO:0007669"/>
    <property type="project" value="UniProtKB-KW"/>
</dbReference>